<feature type="transmembrane region" description="Helical" evidence="6">
    <location>
        <begin position="264"/>
        <end position="281"/>
    </location>
</feature>
<feature type="transmembrane region" description="Helical" evidence="6">
    <location>
        <begin position="199"/>
        <end position="217"/>
    </location>
</feature>
<dbReference type="PANTHER" id="PTHR43124:SF3">
    <property type="entry name" value="CHLORAMPHENICOL EFFLUX PUMP RV0191"/>
    <property type="match status" value="1"/>
</dbReference>
<dbReference type="RefSeq" id="WP_095447464.1">
    <property type="nucleotide sequence ID" value="NZ_CP022604.1"/>
</dbReference>
<keyword evidence="5 6" id="KW-0472">Membrane</keyword>
<dbReference type="GO" id="GO:0005886">
    <property type="term" value="C:plasma membrane"/>
    <property type="evidence" value="ECO:0007669"/>
    <property type="project" value="UniProtKB-SubCell"/>
</dbReference>
<dbReference type="InterPro" id="IPR011701">
    <property type="entry name" value="MFS"/>
</dbReference>
<gene>
    <name evidence="8" type="ORF">CES85_2275</name>
</gene>
<feature type="transmembrane region" description="Helical" evidence="6">
    <location>
        <begin position="45"/>
        <end position="65"/>
    </location>
</feature>
<sequence>MSPAFRTGAIGLGLIAVCYGFARFAFGLLLPQIGADLALGPELRGVISGGAFATYCVTIIASAYLTERVGATVVATIAATVAAIGMAGIALAPSALILAISVMVAGASTGLASPPMAAVVAAAVPPSGQDRTNTTINAGASVGVAISGPIALAMAEQWRLGFAVFAAMAVILAVITAALLPNARTGKRVAEEPVASTSLLRLIAATFLMGAASTAVWSFGSELVSRQLAWGPAGVSLLWSCIGLGGITGIWAGGCIARFGLVPVHWTLLVLMATAILSFGPGARTPAIVLLGGAVFGAAYVMLTGVYLVWGVRTLADRPATGLMIAFLTIAIGQTAGAPLFGLLLGSFGAMPSVATFAAFALAAGCAPENTAKSGIGSRDSRF</sequence>
<proteinExistence type="predicted"/>
<accession>A0A248UJV4</accession>
<evidence type="ECO:0000256" key="4">
    <source>
        <dbReference type="ARBA" id="ARBA00022989"/>
    </source>
</evidence>
<feature type="transmembrane region" description="Helical" evidence="6">
    <location>
        <begin position="237"/>
        <end position="257"/>
    </location>
</feature>
<feature type="transmembrane region" description="Helical" evidence="6">
    <location>
        <begin position="160"/>
        <end position="179"/>
    </location>
</feature>
<evidence type="ECO:0000256" key="1">
    <source>
        <dbReference type="ARBA" id="ARBA00004651"/>
    </source>
</evidence>
<evidence type="ECO:0000313" key="9">
    <source>
        <dbReference type="Proteomes" id="UP000215256"/>
    </source>
</evidence>
<dbReference type="SUPFAM" id="SSF103473">
    <property type="entry name" value="MFS general substrate transporter"/>
    <property type="match status" value="1"/>
</dbReference>
<feature type="transmembrane region" description="Helical" evidence="6">
    <location>
        <begin position="322"/>
        <end position="342"/>
    </location>
</feature>
<dbReference type="KEGG" id="och:CES85_2275"/>
<dbReference type="PANTHER" id="PTHR43124">
    <property type="entry name" value="PURINE EFFLUX PUMP PBUE"/>
    <property type="match status" value="1"/>
</dbReference>
<evidence type="ECO:0000313" key="8">
    <source>
        <dbReference type="EMBL" id="ASV86902.1"/>
    </source>
</evidence>
<dbReference type="Proteomes" id="UP000215256">
    <property type="component" value="Chromosome 1"/>
</dbReference>
<dbReference type="GO" id="GO:0022857">
    <property type="term" value="F:transmembrane transporter activity"/>
    <property type="evidence" value="ECO:0007669"/>
    <property type="project" value="InterPro"/>
</dbReference>
<evidence type="ECO:0000256" key="6">
    <source>
        <dbReference type="SAM" id="Phobius"/>
    </source>
</evidence>
<protein>
    <submittedName>
        <fullName evidence="8">Major Facilitator Superfamily protein</fullName>
    </submittedName>
</protein>
<dbReference type="InterPro" id="IPR036259">
    <property type="entry name" value="MFS_trans_sf"/>
</dbReference>
<evidence type="ECO:0000256" key="2">
    <source>
        <dbReference type="ARBA" id="ARBA00022475"/>
    </source>
</evidence>
<dbReference type="Gene3D" id="1.20.1250.20">
    <property type="entry name" value="MFS general substrate transporter like domains"/>
    <property type="match status" value="1"/>
</dbReference>
<keyword evidence="4 6" id="KW-1133">Transmembrane helix</keyword>
<comment type="subcellular location">
    <subcellularLocation>
        <location evidence="1">Cell membrane</location>
        <topology evidence="1">Multi-pass membrane protein</topology>
    </subcellularLocation>
</comment>
<feature type="transmembrane region" description="Helical" evidence="6">
    <location>
        <begin position="12"/>
        <end position="33"/>
    </location>
</feature>
<feature type="transmembrane region" description="Helical" evidence="6">
    <location>
        <begin position="136"/>
        <end position="154"/>
    </location>
</feature>
<feature type="transmembrane region" description="Helical" evidence="6">
    <location>
        <begin position="72"/>
        <end position="91"/>
    </location>
</feature>
<evidence type="ECO:0000256" key="5">
    <source>
        <dbReference type="ARBA" id="ARBA00023136"/>
    </source>
</evidence>
<dbReference type="EMBL" id="CP022604">
    <property type="protein sequence ID" value="ASV86902.1"/>
    <property type="molecule type" value="Genomic_DNA"/>
</dbReference>
<feature type="domain" description="Major facilitator superfamily (MFS) profile" evidence="7">
    <location>
        <begin position="1"/>
        <end position="383"/>
    </location>
</feature>
<dbReference type="AlphaFoldDB" id="A0A248UJV4"/>
<dbReference type="OrthoDB" id="2957247at2"/>
<dbReference type="Pfam" id="PF07690">
    <property type="entry name" value="MFS_1"/>
    <property type="match status" value="1"/>
</dbReference>
<dbReference type="InterPro" id="IPR020846">
    <property type="entry name" value="MFS_dom"/>
</dbReference>
<name>A0A248UJV4_9HYPH</name>
<organism evidence="8 9">
    <name type="scientific">Ochrobactrum quorumnocens</name>
    <dbReference type="NCBI Taxonomy" id="271865"/>
    <lineage>
        <taxon>Bacteria</taxon>
        <taxon>Pseudomonadati</taxon>
        <taxon>Pseudomonadota</taxon>
        <taxon>Alphaproteobacteria</taxon>
        <taxon>Hyphomicrobiales</taxon>
        <taxon>Brucellaceae</taxon>
        <taxon>Brucella/Ochrobactrum group</taxon>
        <taxon>Ochrobactrum</taxon>
    </lineage>
</organism>
<evidence type="ECO:0000259" key="7">
    <source>
        <dbReference type="PROSITE" id="PS50850"/>
    </source>
</evidence>
<feature type="transmembrane region" description="Helical" evidence="6">
    <location>
        <begin position="97"/>
        <end position="124"/>
    </location>
</feature>
<dbReference type="InterPro" id="IPR050189">
    <property type="entry name" value="MFS_Efflux_Transporters"/>
</dbReference>
<feature type="transmembrane region" description="Helical" evidence="6">
    <location>
        <begin position="287"/>
        <end position="310"/>
    </location>
</feature>
<evidence type="ECO:0000256" key="3">
    <source>
        <dbReference type="ARBA" id="ARBA00022692"/>
    </source>
</evidence>
<dbReference type="PROSITE" id="PS50850">
    <property type="entry name" value="MFS"/>
    <property type="match status" value="1"/>
</dbReference>
<reference evidence="8 9" key="1">
    <citation type="submission" date="2017-07" db="EMBL/GenBank/DDBJ databases">
        <title>Phylogenetic study on the rhizospheric bacterium Ochrobactrum sp. A44.</title>
        <authorList>
            <person name="Krzyzanowska D.M."/>
            <person name="Ossowicki A."/>
            <person name="Rajewska M."/>
            <person name="Maciag T."/>
            <person name="Kaczynski Z."/>
            <person name="Czerwicka M."/>
            <person name="Jafra S."/>
        </authorList>
    </citation>
    <scope>NUCLEOTIDE SEQUENCE [LARGE SCALE GENOMIC DNA]</scope>
    <source>
        <strain evidence="8 9">A44</strain>
    </source>
</reference>
<keyword evidence="2" id="KW-1003">Cell membrane</keyword>
<keyword evidence="3 6" id="KW-0812">Transmembrane</keyword>